<reference evidence="3 4" key="1">
    <citation type="submission" date="2024-09" db="EMBL/GenBank/DDBJ databases">
        <authorList>
            <person name="Sun Q."/>
            <person name="Mori K."/>
        </authorList>
    </citation>
    <scope>NUCLEOTIDE SEQUENCE [LARGE SCALE GENOMIC DNA]</scope>
    <source>
        <strain evidence="3 4">JCM 13519</strain>
    </source>
</reference>
<evidence type="ECO:0000313" key="3">
    <source>
        <dbReference type="EMBL" id="MFB9715698.1"/>
    </source>
</evidence>
<evidence type="ECO:0000256" key="2">
    <source>
        <dbReference type="ARBA" id="ARBA00023235"/>
    </source>
</evidence>
<comment type="caution">
    <text evidence="3">The sequence shown here is derived from an EMBL/GenBank/DDBJ whole genome shotgun (WGS) entry which is preliminary data.</text>
</comment>
<sequence>MRRDTTTPEGMKTMQLRGHWYRGGTSKCWLFDAKDVAPHAAGHEEIRGLLANAFGAADARQLDGVGGGTSTTSKAAVVWATPDGPADLDYLFAQVGIGDPTVELGSNCGNCATAIALYAVQSGVVPPGEGTTRVSMRNLNTGAVLSGTIVTPGGSIPTSGLATVPGSSAPGVPVSLSFHAPWGRTTGAVLPTGNVTDEIAVGGLTLTATLVDAGAPAALILADEAGIDLSSMTGNLAEHLPRLLKARASAGLAMGLRKPEDPPQNAVPKVGVVAAPGAYTAADGTRITAESHDLRVRMLSMLTPHPAIGLTSAVAVSLAAALPGSVVAKVLPPAGRVHQGPRLLRIGTPAGVITTEVVTDNDGNVTEVVLHRAARHLAAADINVAQPVAQTA</sequence>
<organism evidence="3 4">
    <name type="scientific">Arthrobacter methylotrophus</name>
    <dbReference type="NCBI Taxonomy" id="121291"/>
    <lineage>
        <taxon>Bacteria</taxon>
        <taxon>Bacillati</taxon>
        <taxon>Actinomycetota</taxon>
        <taxon>Actinomycetes</taxon>
        <taxon>Micrococcales</taxon>
        <taxon>Micrococcaceae</taxon>
        <taxon>Arthrobacter</taxon>
    </lineage>
</organism>
<comment type="similarity">
    <text evidence="1">Belongs to the PrpF family.</text>
</comment>
<dbReference type="Gene3D" id="3.10.310.10">
    <property type="entry name" value="Diaminopimelate Epimerase, Chain A, domain 1"/>
    <property type="match status" value="2"/>
</dbReference>
<gene>
    <name evidence="3" type="ORF">ACFFPI_16485</name>
</gene>
<accession>A0ABV5UTZ7</accession>
<evidence type="ECO:0000256" key="1">
    <source>
        <dbReference type="ARBA" id="ARBA00007673"/>
    </source>
</evidence>
<dbReference type="Pfam" id="PF04303">
    <property type="entry name" value="PrpF"/>
    <property type="match status" value="1"/>
</dbReference>
<name>A0ABV5UTZ7_9MICC</name>
<keyword evidence="4" id="KW-1185">Reference proteome</keyword>
<dbReference type="EMBL" id="JBHMBH010000038">
    <property type="protein sequence ID" value="MFB9715698.1"/>
    <property type="molecule type" value="Genomic_DNA"/>
</dbReference>
<evidence type="ECO:0000313" key="4">
    <source>
        <dbReference type="Proteomes" id="UP001589536"/>
    </source>
</evidence>
<keyword evidence="2" id="KW-0413">Isomerase</keyword>
<protein>
    <submittedName>
        <fullName evidence="3">PrpF domain-containing protein</fullName>
    </submittedName>
</protein>
<dbReference type="PANTHER" id="PTHR43709:SF2">
    <property type="entry name" value="DUF453 DOMAIN PROTEIN (AFU_ORTHOLOGUE AFUA_6G00360)"/>
    <property type="match status" value="1"/>
</dbReference>
<dbReference type="RefSeq" id="WP_345050803.1">
    <property type="nucleotide sequence ID" value="NZ_BAABED010000001.1"/>
</dbReference>
<proteinExistence type="inferred from homology"/>
<dbReference type="Proteomes" id="UP001589536">
    <property type="component" value="Unassembled WGS sequence"/>
</dbReference>
<dbReference type="SUPFAM" id="SSF54506">
    <property type="entry name" value="Diaminopimelate epimerase-like"/>
    <property type="match status" value="2"/>
</dbReference>
<dbReference type="InterPro" id="IPR007400">
    <property type="entry name" value="PrpF-like"/>
</dbReference>
<dbReference type="PANTHER" id="PTHR43709">
    <property type="entry name" value="ACONITATE ISOMERASE-RELATED"/>
    <property type="match status" value="1"/>
</dbReference>